<feature type="signal peptide" evidence="6">
    <location>
        <begin position="1"/>
        <end position="18"/>
    </location>
</feature>
<evidence type="ECO:0000259" key="7">
    <source>
        <dbReference type="Pfam" id="PF00149"/>
    </source>
</evidence>
<evidence type="ECO:0000259" key="8">
    <source>
        <dbReference type="Pfam" id="PF14008"/>
    </source>
</evidence>
<dbReference type="Pfam" id="PF16656">
    <property type="entry name" value="Pur_ac_phosph_N"/>
    <property type="match status" value="1"/>
</dbReference>
<comment type="subunit">
    <text evidence="2">Homodimer.</text>
</comment>
<comment type="catalytic activity">
    <reaction evidence="6">
        <text>a phosphate monoester + H2O = an alcohol + phosphate</text>
        <dbReference type="Rhea" id="RHEA:15017"/>
        <dbReference type="ChEBI" id="CHEBI:15377"/>
        <dbReference type="ChEBI" id="CHEBI:30879"/>
        <dbReference type="ChEBI" id="CHEBI:43474"/>
        <dbReference type="ChEBI" id="CHEBI:67140"/>
        <dbReference type="EC" id="3.1.3.2"/>
    </reaction>
</comment>
<evidence type="ECO:0000256" key="2">
    <source>
        <dbReference type="ARBA" id="ARBA00011738"/>
    </source>
</evidence>
<comment type="subcellular location">
    <subcellularLocation>
        <location evidence="1">Secreted</location>
    </subcellularLocation>
</comment>
<evidence type="ECO:0000256" key="1">
    <source>
        <dbReference type="ARBA" id="ARBA00004613"/>
    </source>
</evidence>
<dbReference type="Pfam" id="PF00149">
    <property type="entry name" value="Metallophos"/>
    <property type="match status" value="1"/>
</dbReference>
<dbReference type="SUPFAM" id="SSF56300">
    <property type="entry name" value="Metallo-dependent phosphatases"/>
    <property type="match status" value="1"/>
</dbReference>
<dbReference type="GO" id="GO:0046872">
    <property type="term" value="F:metal ion binding"/>
    <property type="evidence" value="ECO:0007669"/>
    <property type="project" value="InterPro"/>
</dbReference>
<proteinExistence type="inferred from homology"/>
<reference evidence="10 11" key="1">
    <citation type="submission" date="2015-12" db="EMBL/GenBank/DDBJ databases">
        <title>Dictyostelia acquired genes for synthesis and detection of signals that induce cell-type specialization by lateral gene transfer from prokaryotes.</title>
        <authorList>
            <person name="Gloeckner G."/>
            <person name="Schaap P."/>
        </authorList>
    </citation>
    <scope>NUCLEOTIDE SEQUENCE [LARGE SCALE GENOMIC DNA]</scope>
    <source>
        <strain evidence="10 11">TK</strain>
    </source>
</reference>
<dbReference type="STRING" id="361077.A0A151Z7Z6"/>
<keyword evidence="3" id="KW-0964">Secreted</keyword>
<feature type="domain" description="Purple acid phosphatase C-terminal" evidence="8">
    <location>
        <begin position="509"/>
        <end position="578"/>
    </location>
</feature>
<dbReference type="InterPro" id="IPR029052">
    <property type="entry name" value="Metallo-depent_PP-like"/>
</dbReference>
<sequence>MIKLLLIVATVLICSVNAQVTLTVDKLLLNQSNEVVTISWTGLTTTSLYDCIAIYSPSNSSITHPIGFLPLSTQSPSSWKLGYGTASLPLLNAKADYLFRLWVPGTVKPTLNVIPNVSLELAATSPAVTFTNLNAPGKAYLSMTSQVNEMRLMWVSGTNNSVPTVFYGLSSDNLSQTATGISLTYTINDMCAAPANSTDYWRDPGYIHDAVMTGLSPLTKYYYYFGSDSDGWSDVYSFISPPLSGEGSEAFVIAYGDLGTNFPFIASVETQYPATETVQGIYNTISLPYNRNPFAKQLGLYRDDGDENQPFWNIHHIGDISYARGIGFVWGYFLDSMQPLTTQCSYMVTIGNHEYDYMEQPFKPSWSNYGTDSGGECGVPYQTRFHMPGGDDITTRNLWYSYNQGPIHYTVMSAEHDFLPGSPQYQWIVQDLENVDRTQTPWVVFSGHRPFYTSALQESEYNMTKYLLDSIEPLLMKYDVNLVLTGHVHVYVRTAGIYNYTMAPTDNDAPVHVVVGMAGNTYSVPWDGSDVTDGNGHENLPEYVIFRAIDYGFTRIYANMTSLYLEFVSNHRFLVHDSFWLQSKY</sequence>
<feature type="domain" description="Calcineurin-like phosphoesterase" evidence="7">
    <location>
        <begin position="316"/>
        <end position="491"/>
    </location>
</feature>
<dbReference type="GO" id="GO:0003993">
    <property type="term" value="F:acid phosphatase activity"/>
    <property type="evidence" value="ECO:0007669"/>
    <property type="project" value="UniProtKB-EC"/>
</dbReference>
<feature type="chain" id="PRO_5007359202" description="Purple acid phosphatase" evidence="6">
    <location>
        <begin position="19"/>
        <end position="585"/>
    </location>
</feature>
<dbReference type="InterPro" id="IPR025733">
    <property type="entry name" value="PAPs_C"/>
</dbReference>
<dbReference type="EC" id="3.1.3.2" evidence="6"/>
<evidence type="ECO:0000256" key="6">
    <source>
        <dbReference type="RuleBase" id="RU361203"/>
    </source>
</evidence>
<dbReference type="SUPFAM" id="SSF49363">
    <property type="entry name" value="Purple acid phosphatase, N-terminal domain"/>
    <property type="match status" value="1"/>
</dbReference>
<comment type="caution">
    <text evidence="10">The sequence shown here is derived from an EMBL/GenBank/DDBJ whole genome shotgun (WGS) entry which is preliminary data.</text>
</comment>
<keyword evidence="5" id="KW-0325">Glycoprotein</keyword>
<evidence type="ECO:0000259" key="9">
    <source>
        <dbReference type="Pfam" id="PF16656"/>
    </source>
</evidence>
<keyword evidence="11" id="KW-1185">Reference proteome</keyword>
<evidence type="ECO:0000313" key="10">
    <source>
        <dbReference type="EMBL" id="KYQ90071.1"/>
    </source>
</evidence>
<dbReference type="Proteomes" id="UP000076078">
    <property type="component" value="Unassembled WGS sequence"/>
</dbReference>
<gene>
    <name evidence="10" type="ORF">DLAC_08655</name>
</gene>
<dbReference type="InParanoid" id="A0A151Z7Z6"/>
<dbReference type="GO" id="GO:0005576">
    <property type="term" value="C:extracellular region"/>
    <property type="evidence" value="ECO:0007669"/>
    <property type="project" value="UniProtKB-SubCell"/>
</dbReference>
<keyword evidence="4 6" id="KW-0732">Signal</keyword>
<protein>
    <recommendedName>
        <fullName evidence="6">Purple acid phosphatase</fullName>
        <ecNumber evidence="6">3.1.3.2</ecNumber>
    </recommendedName>
</protein>
<evidence type="ECO:0000256" key="3">
    <source>
        <dbReference type="ARBA" id="ARBA00022525"/>
    </source>
</evidence>
<name>A0A151Z7Z6_TIELA</name>
<dbReference type="AlphaFoldDB" id="A0A151Z7Z6"/>
<dbReference type="Pfam" id="PF14008">
    <property type="entry name" value="Metallophos_C"/>
    <property type="match status" value="1"/>
</dbReference>
<dbReference type="PANTHER" id="PTHR45778:SF7">
    <property type="entry name" value="PURPLE ACID PHOSPHATASE"/>
    <property type="match status" value="1"/>
</dbReference>
<evidence type="ECO:0000313" key="11">
    <source>
        <dbReference type="Proteomes" id="UP000076078"/>
    </source>
</evidence>
<comment type="similarity">
    <text evidence="6">Belongs to the metallophosphoesterase superfamily. Purple acid phosphatase family.</text>
</comment>
<dbReference type="OrthoDB" id="45007at2759"/>
<accession>A0A151Z7Z6</accession>
<evidence type="ECO:0000256" key="5">
    <source>
        <dbReference type="ARBA" id="ARBA00023180"/>
    </source>
</evidence>
<dbReference type="Gene3D" id="3.60.21.10">
    <property type="match status" value="1"/>
</dbReference>
<organism evidence="10 11">
    <name type="scientific">Tieghemostelium lacteum</name>
    <name type="common">Slime mold</name>
    <name type="synonym">Dictyostelium lacteum</name>
    <dbReference type="NCBI Taxonomy" id="361077"/>
    <lineage>
        <taxon>Eukaryota</taxon>
        <taxon>Amoebozoa</taxon>
        <taxon>Evosea</taxon>
        <taxon>Eumycetozoa</taxon>
        <taxon>Dictyostelia</taxon>
        <taxon>Dictyosteliales</taxon>
        <taxon>Raperosteliaceae</taxon>
        <taxon>Tieghemostelium</taxon>
    </lineage>
</organism>
<dbReference type="PANTHER" id="PTHR45778">
    <property type="entry name" value="PURPLE ACID PHOSPHATASE-RELATED"/>
    <property type="match status" value="1"/>
</dbReference>
<feature type="domain" description="Purple acid phosphatase N-terminal" evidence="9">
    <location>
        <begin position="138"/>
        <end position="238"/>
    </location>
</feature>
<keyword evidence="6" id="KW-0378">Hydrolase</keyword>
<dbReference type="CDD" id="cd00839">
    <property type="entry name" value="MPP_PAPs"/>
    <property type="match status" value="1"/>
</dbReference>
<dbReference type="InterPro" id="IPR015914">
    <property type="entry name" value="PAPs_N"/>
</dbReference>
<dbReference type="EMBL" id="LODT01000037">
    <property type="protein sequence ID" value="KYQ90071.1"/>
    <property type="molecule type" value="Genomic_DNA"/>
</dbReference>
<dbReference type="InterPro" id="IPR041792">
    <property type="entry name" value="MPP_PAP"/>
</dbReference>
<dbReference type="OMA" id="NWMEMDL"/>
<dbReference type="InterPro" id="IPR008963">
    <property type="entry name" value="Purple_acid_Pase-like_N"/>
</dbReference>
<dbReference type="InterPro" id="IPR004843">
    <property type="entry name" value="Calcineurin-like_PHP"/>
</dbReference>
<dbReference type="Gene3D" id="2.60.40.380">
    <property type="entry name" value="Purple acid phosphatase-like, N-terminal"/>
    <property type="match status" value="1"/>
</dbReference>
<evidence type="ECO:0000256" key="4">
    <source>
        <dbReference type="ARBA" id="ARBA00022729"/>
    </source>
</evidence>